<protein>
    <recommendedName>
        <fullName evidence="6">ABC transporter domain-containing protein</fullName>
    </recommendedName>
</protein>
<dbReference type="GO" id="GO:0016887">
    <property type="term" value="F:ATP hydrolysis activity"/>
    <property type="evidence" value="ECO:0007669"/>
    <property type="project" value="InterPro"/>
</dbReference>
<dbReference type="InterPro" id="IPR027417">
    <property type="entry name" value="P-loop_NTPase"/>
</dbReference>
<proteinExistence type="inferred from homology"/>
<dbReference type="GO" id="GO:0005524">
    <property type="term" value="F:ATP binding"/>
    <property type="evidence" value="ECO:0007669"/>
    <property type="project" value="UniProtKB-KW"/>
</dbReference>
<dbReference type="PANTHER" id="PTHR42711:SF5">
    <property type="entry name" value="ABC TRANSPORTER ATP-BINDING PROTEIN NATA"/>
    <property type="match status" value="1"/>
</dbReference>
<evidence type="ECO:0000256" key="1">
    <source>
        <dbReference type="ARBA" id="ARBA00005417"/>
    </source>
</evidence>
<comment type="caution">
    <text evidence="7">The sequence shown here is derived from an EMBL/GenBank/DDBJ whole genome shotgun (WGS) entry which is preliminary data.</text>
</comment>
<evidence type="ECO:0000256" key="4">
    <source>
        <dbReference type="ARBA" id="ARBA00022741"/>
    </source>
</evidence>
<keyword evidence="2" id="KW-0813">Transport</keyword>
<name>A0A5S3WLA7_9GAMM</name>
<keyword evidence="4" id="KW-0547">Nucleotide-binding</keyword>
<reference evidence="8" key="2">
    <citation type="submission" date="2019-06" db="EMBL/GenBank/DDBJ databases">
        <title>Co-occurence of chitin degradation, pigmentation and bioactivity in marine Pseudoalteromonas.</title>
        <authorList>
            <person name="Sonnenschein E.C."/>
            <person name="Bech P.K."/>
        </authorList>
    </citation>
    <scope>NUCLEOTIDE SEQUENCE [LARGE SCALE GENOMIC DNA]</scope>
    <source>
        <strain evidence="8">S2676</strain>
    </source>
</reference>
<evidence type="ECO:0000256" key="3">
    <source>
        <dbReference type="ARBA" id="ARBA00022458"/>
    </source>
</evidence>
<evidence type="ECO:0000256" key="2">
    <source>
        <dbReference type="ARBA" id="ARBA00022448"/>
    </source>
</evidence>
<gene>
    <name evidence="7" type="ORF">CWB99_14450</name>
</gene>
<dbReference type="Pfam" id="PF00005">
    <property type="entry name" value="ABC_tran"/>
    <property type="match status" value="1"/>
</dbReference>
<sequence length="227" mass="25692">MICVDSLEVSYPNKFHLCVEDLVFKSAKITVVLGKNGSGKSSLIKGILGLTGTERAMIKPSFEKVAQKESLGVMIEGTDSLYSRLSVRDSSKLYSVHRNQVFDEKRFKEIAENFGIYDHRNTSIQRLSTGNKRKAYLTALFCSRPKYVFLDEPTLGLDLESVHKVSRFLKEYSRHAQSIVITSHDSNFIKEICDDYYLIDNGKIVDSDDRASDLNKALEFLKDVCAE</sequence>
<dbReference type="EMBL" id="PNCI01000032">
    <property type="protein sequence ID" value="TMP27531.1"/>
    <property type="molecule type" value="Genomic_DNA"/>
</dbReference>
<dbReference type="PROSITE" id="PS50893">
    <property type="entry name" value="ABC_TRANSPORTER_2"/>
    <property type="match status" value="1"/>
</dbReference>
<dbReference type="AlphaFoldDB" id="A0A5S3WLA7"/>
<dbReference type="OrthoDB" id="9776369at2"/>
<evidence type="ECO:0000259" key="6">
    <source>
        <dbReference type="PROSITE" id="PS50893"/>
    </source>
</evidence>
<accession>A0A5S3WLA7</accession>
<dbReference type="RefSeq" id="WP_138553679.1">
    <property type="nucleotide sequence ID" value="NZ_PNCH01000115.1"/>
</dbReference>
<dbReference type="Proteomes" id="UP000310249">
    <property type="component" value="Unassembled WGS sequence"/>
</dbReference>
<dbReference type="SUPFAM" id="SSF52540">
    <property type="entry name" value="P-loop containing nucleoside triphosphate hydrolases"/>
    <property type="match status" value="1"/>
</dbReference>
<evidence type="ECO:0000313" key="8">
    <source>
        <dbReference type="Proteomes" id="UP000310249"/>
    </source>
</evidence>
<keyword evidence="3" id="KW-0536">Nodulation</keyword>
<organism evidence="7 8">
    <name type="scientific">Pseudoalteromonas rubra</name>
    <dbReference type="NCBI Taxonomy" id="43658"/>
    <lineage>
        <taxon>Bacteria</taxon>
        <taxon>Pseudomonadati</taxon>
        <taxon>Pseudomonadota</taxon>
        <taxon>Gammaproteobacteria</taxon>
        <taxon>Alteromonadales</taxon>
        <taxon>Pseudoalteromonadaceae</taxon>
        <taxon>Pseudoalteromonas</taxon>
    </lineage>
</organism>
<dbReference type="InterPro" id="IPR003593">
    <property type="entry name" value="AAA+_ATPase"/>
</dbReference>
<dbReference type="PANTHER" id="PTHR42711">
    <property type="entry name" value="ABC TRANSPORTER ATP-BINDING PROTEIN"/>
    <property type="match status" value="1"/>
</dbReference>
<evidence type="ECO:0000313" key="7">
    <source>
        <dbReference type="EMBL" id="TMP27531.1"/>
    </source>
</evidence>
<dbReference type="Gene3D" id="3.40.50.300">
    <property type="entry name" value="P-loop containing nucleotide triphosphate hydrolases"/>
    <property type="match status" value="1"/>
</dbReference>
<keyword evidence="5" id="KW-0067">ATP-binding</keyword>
<feature type="domain" description="ABC transporter" evidence="6">
    <location>
        <begin position="2"/>
        <end position="226"/>
    </location>
</feature>
<reference evidence="7 8" key="1">
    <citation type="submission" date="2018-01" db="EMBL/GenBank/DDBJ databases">
        <authorList>
            <person name="Paulsen S."/>
            <person name="Gram L.K."/>
        </authorList>
    </citation>
    <scope>NUCLEOTIDE SEQUENCE [LARGE SCALE GENOMIC DNA]</scope>
    <source>
        <strain evidence="7 8">S2676</strain>
    </source>
</reference>
<comment type="similarity">
    <text evidence="1">Belongs to the ABC transporter superfamily.</text>
</comment>
<dbReference type="InterPro" id="IPR003439">
    <property type="entry name" value="ABC_transporter-like_ATP-bd"/>
</dbReference>
<evidence type="ECO:0000256" key="5">
    <source>
        <dbReference type="ARBA" id="ARBA00022840"/>
    </source>
</evidence>
<dbReference type="SMART" id="SM00382">
    <property type="entry name" value="AAA"/>
    <property type="match status" value="1"/>
</dbReference>
<dbReference type="InterPro" id="IPR050763">
    <property type="entry name" value="ABC_transporter_ATP-binding"/>
</dbReference>